<name>A0ABW4E1H3_9RHOB</name>
<gene>
    <name evidence="2" type="ORF">ACFQ5P_14715</name>
</gene>
<evidence type="ECO:0000313" key="2">
    <source>
        <dbReference type="EMBL" id="MFD1482546.1"/>
    </source>
</evidence>
<feature type="region of interest" description="Disordered" evidence="1">
    <location>
        <begin position="115"/>
        <end position="137"/>
    </location>
</feature>
<evidence type="ECO:0000256" key="1">
    <source>
        <dbReference type="SAM" id="MobiDB-lite"/>
    </source>
</evidence>
<evidence type="ECO:0000313" key="3">
    <source>
        <dbReference type="Proteomes" id="UP001597302"/>
    </source>
</evidence>
<organism evidence="2 3">
    <name type="scientific">Paracoccus nototheniae</name>
    <dbReference type="NCBI Taxonomy" id="2489002"/>
    <lineage>
        <taxon>Bacteria</taxon>
        <taxon>Pseudomonadati</taxon>
        <taxon>Pseudomonadota</taxon>
        <taxon>Alphaproteobacteria</taxon>
        <taxon>Rhodobacterales</taxon>
        <taxon>Paracoccaceae</taxon>
        <taxon>Paracoccus</taxon>
    </lineage>
</organism>
<protein>
    <recommendedName>
        <fullName evidence="4">DUF3035 domain-containing protein</fullName>
    </recommendedName>
</protein>
<comment type="caution">
    <text evidence="2">The sequence shown here is derived from an EMBL/GenBank/DDBJ whole genome shotgun (WGS) entry which is preliminary data.</text>
</comment>
<sequence length="137" mass="14409">MRGWWVLTVLALAGCGENQGWNPNYQFGGDDYGRYLTAREAALVTGAVPARTIPVARPLYTPTGAQIAGQDPVPVPPSMGLRVLRPTTVPAAGAAPMMNPVTATTPAPAPVMIPVTRPDRRGLPGQPIRITPADMSL</sequence>
<proteinExistence type="predicted"/>
<evidence type="ECO:0008006" key="4">
    <source>
        <dbReference type="Google" id="ProtNLM"/>
    </source>
</evidence>
<dbReference type="EMBL" id="JBHTOQ010000028">
    <property type="protein sequence ID" value="MFD1482546.1"/>
    <property type="molecule type" value="Genomic_DNA"/>
</dbReference>
<dbReference type="PROSITE" id="PS51257">
    <property type="entry name" value="PROKAR_LIPOPROTEIN"/>
    <property type="match status" value="1"/>
</dbReference>
<reference evidence="3" key="1">
    <citation type="journal article" date="2019" name="Int. J. Syst. Evol. Microbiol.">
        <title>The Global Catalogue of Microorganisms (GCM) 10K type strain sequencing project: providing services to taxonomists for standard genome sequencing and annotation.</title>
        <authorList>
            <consortium name="The Broad Institute Genomics Platform"/>
            <consortium name="The Broad Institute Genome Sequencing Center for Infectious Disease"/>
            <person name="Wu L."/>
            <person name="Ma J."/>
        </authorList>
    </citation>
    <scope>NUCLEOTIDE SEQUENCE [LARGE SCALE GENOMIC DNA]</scope>
    <source>
        <strain evidence="3">CCM 8875</strain>
    </source>
</reference>
<keyword evidence="3" id="KW-1185">Reference proteome</keyword>
<dbReference type="RefSeq" id="WP_131578709.1">
    <property type="nucleotide sequence ID" value="NZ_CBCSAJ010000124.1"/>
</dbReference>
<accession>A0ABW4E1H3</accession>
<dbReference type="Proteomes" id="UP001597302">
    <property type="component" value="Unassembled WGS sequence"/>
</dbReference>